<dbReference type="GO" id="GO:0050664">
    <property type="term" value="F:oxidoreductase activity, acting on NAD(P)H, oxygen as acceptor"/>
    <property type="evidence" value="ECO:0007669"/>
    <property type="project" value="TreeGrafter"/>
</dbReference>
<dbReference type="CDD" id="cd05233">
    <property type="entry name" value="SDR_c"/>
    <property type="match status" value="1"/>
</dbReference>
<dbReference type="InterPro" id="IPR020904">
    <property type="entry name" value="Sc_DH/Rdtase_CS"/>
</dbReference>
<dbReference type="PROSITE" id="PS00061">
    <property type="entry name" value="ADH_SHORT"/>
    <property type="match status" value="1"/>
</dbReference>
<evidence type="ECO:0000313" key="5">
    <source>
        <dbReference type="EMBL" id="GGO34853.1"/>
    </source>
</evidence>
<feature type="domain" description="Ketoreductase" evidence="4">
    <location>
        <begin position="4"/>
        <end position="180"/>
    </location>
</feature>
<dbReference type="InterPro" id="IPR036291">
    <property type="entry name" value="NAD(P)-bd_dom_sf"/>
</dbReference>
<evidence type="ECO:0000313" key="6">
    <source>
        <dbReference type="Proteomes" id="UP000598196"/>
    </source>
</evidence>
<reference evidence="5 6" key="1">
    <citation type="journal article" date="2014" name="Int. J. Syst. Evol. Microbiol.">
        <title>Complete genome sequence of Corynebacterium casei LMG S-19264T (=DSM 44701T), isolated from a smear-ripened cheese.</title>
        <authorList>
            <consortium name="US DOE Joint Genome Institute (JGI-PGF)"/>
            <person name="Walter F."/>
            <person name="Albersmeier A."/>
            <person name="Kalinowski J."/>
            <person name="Ruckert C."/>
        </authorList>
    </citation>
    <scope>NUCLEOTIDE SEQUENCE [LARGE SCALE GENOMIC DNA]</scope>
    <source>
        <strain evidence="5 6">CGMCC 1.7029</strain>
    </source>
</reference>
<dbReference type="EMBL" id="BMLP01000005">
    <property type="protein sequence ID" value="GGO34853.1"/>
    <property type="molecule type" value="Genomic_DNA"/>
</dbReference>
<dbReference type="FunFam" id="3.40.50.720:FF:000084">
    <property type="entry name" value="Short-chain dehydrogenase reductase"/>
    <property type="match status" value="1"/>
</dbReference>
<dbReference type="OrthoDB" id="9810734at2"/>
<evidence type="ECO:0000256" key="2">
    <source>
        <dbReference type="ARBA" id="ARBA00023002"/>
    </source>
</evidence>
<protein>
    <submittedName>
        <fullName evidence="5">Short-chain dehydrogenase</fullName>
    </submittedName>
</protein>
<dbReference type="RefSeq" id="WP_146287518.1">
    <property type="nucleotide sequence ID" value="NZ_BMLP01000005.1"/>
</dbReference>
<dbReference type="InterPro" id="IPR002347">
    <property type="entry name" value="SDR_fam"/>
</dbReference>
<proteinExistence type="inferred from homology"/>
<dbReference type="PRINTS" id="PR00080">
    <property type="entry name" value="SDRFAMILY"/>
</dbReference>
<dbReference type="SMART" id="SM00822">
    <property type="entry name" value="PKS_KR"/>
    <property type="match status" value="1"/>
</dbReference>
<evidence type="ECO:0000259" key="4">
    <source>
        <dbReference type="SMART" id="SM00822"/>
    </source>
</evidence>
<keyword evidence="2" id="KW-0560">Oxidoreductase</keyword>
<evidence type="ECO:0000256" key="3">
    <source>
        <dbReference type="RuleBase" id="RU000363"/>
    </source>
</evidence>
<dbReference type="InterPro" id="IPR057326">
    <property type="entry name" value="KR_dom"/>
</dbReference>
<organism evidence="5 6">
    <name type="scientific">Gemmobacter aquaticus</name>
    <dbReference type="NCBI Taxonomy" id="490185"/>
    <lineage>
        <taxon>Bacteria</taxon>
        <taxon>Pseudomonadati</taxon>
        <taxon>Pseudomonadota</taxon>
        <taxon>Alphaproteobacteria</taxon>
        <taxon>Rhodobacterales</taxon>
        <taxon>Paracoccaceae</taxon>
        <taxon>Gemmobacter</taxon>
    </lineage>
</organism>
<evidence type="ECO:0000256" key="1">
    <source>
        <dbReference type="ARBA" id="ARBA00006484"/>
    </source>
</evidence>
<dbReference type="SUPFAM" id="SSF51735">
    <property type="entry name" value="NAD(P)-binding Rossmann-fold domains"/>
    <property type="match status" value="1"/>
</dbReference>
<dbReference type="Gene3D" id="3.40.50.720">
    <property type="entry name" value="NAD(P)-binding Rossmann-like Domain"/>
    <property type="match status" value="1"/>
</dbReference>
<dbReference type="PANTHER" id="PTHR43008">
    <property type="entry name" value="BENZIL REDUCTASE"/>
    <property type="match status" value="1"/>
</dbReference>
<accession>A0A917YLA9</accession>
<comment type="caution">
    <text evidence="5">The sequence shown here is derived from an EMBL/GenBank/DDBJ whole genome shotgun (WGS) entry which is preliminary data.</text>
</comment>
<dbReference type="PRINTS" id="PR00081">
    <property type="entry name" value="GDHRDH"/>
</dbReference>
<gene>
    <name evidence="5" type="ORF">GCM10010991_26230</name>
</gene>
<dbReference type="AlphaFoldDB" id="A0A917YLA9"/>
<sequence length="246" mass="26198">MQDKVVAITGASRGIGAETARIFARAGAKVALLARNHEAIAALAAEIGPQALAVPCDVADWRSVSEAVDRVVVAWGRLDVLVNNAGVIDPIARIAEVDPTAWARLIEINLTGVFHGIRAALPVMKGQGEGTILTVSSGAATTPYEGWSAYSASKAGAAMLMQSLHAEEGHWLRVMGLSPGTVATEMQVRIKASGINPVSQLTLADHIPPDWPARALLWMCGPDAEEFRGQEIRLRDEAIRRRMGLQ</sequence>
<dbReference type="PANTHER" id="PTHR43008:SF8">
    <property type="entry name" value="BENZIL REDUCTASE ((S)-BENZOIN FORMING) IRC24"/>
    <property type="match status" value="1"/>
</dbReference>
<comment type="similarity">
    <text evidence="1 3">Belongs to the short-chain dehydrogenases/reductases (SDR) family.</text>
</comment>
<keyword evidence="6" id="KW-1185">Reference proteome</keyword>
<name>A0A917YLA9_9RHOB</name>
<dbReference type="Proteomes" id="UP000598196">
    <property type="component" value="Unassembled WGS sequence"/>
</dbReference>
<dbReference type="Pfam" id="PF00106">
    <property type="entry name" value="adh_short"/>
    <property type="match status" value="1"/>
</dbReference>